<organism evidence="1 2">
    <name type="scientific">Arctium lappa</name>
    <name type="common">Greater burdock</name>
    <name type="synonym">Lappa major</name>
    <dbReference type="NCBI Taxonomy" id="4217"/>
    <lineage>
        <taxon>Eukaryota</taxon>
        <taxon>Viridiplantae</taxon>
        <taxon>Streptophyta</taxon>
        <taxon>Embryophyta</taxon>
        <taxon>Tracheophyta</taxon>
        <taxon>Spermatophyta</taxon>
        <taxon>Magnoliopsida</taxon>
        <taxon>eudicotyledons</taxon>
        <taxon>Gunneridae</taxon>
        <taxon>Pentapetalae</taxon>
        <taxon>asterids</taxon>
        <taxon>campanulids</taxon>
        <taxon>Asterales</taxon>
        <taxon>Asteraceae</taxon>
        <taxon>Carduoideae</taxon>
        <taxon>Cardueae</taxon>
        <taxon>Arctiinae</taxon>
        <taxon>Arctium</taxon>
    </lineage>
</organism>
<proteinExistence type="predicted"/>
<comment type="caution">
    <text evidence="1">The sequence shown here is derived from an EMBL/GenBank/DDBJ whole genome shotgun (WGS) entry which is preliminary data.</text>
</comment>
<dbReference type="Proteomes" id="UP001055879">
    <property type="component" value="Linkage Group LG15"/>
</dbReference>
<name>A0ACB8XT18_ARCLA</name>
<sequence>MLKVSPWKGLIRFGKRGKLSPRFLGLFTILEHIGLQAYKLDLPPEMDGIHPTFHVCYLGSQGGRKEEEESPAVFGADHRVGLCSTATPVLRAAHPASGTAQELTRVRRFQIKERKSAKPSFFLILAFRTLGGCDFLSRIWTLVSHVEACLGIGLGYKSYVLSITILDEDLNIRIFRG</sequence>
<reference evidence="2" key="1">
    <citation type="journal article" date="2022" name="Mol. Ecol. Resour.">
        <title>The genomes of chicory, endive, great burdock and yacon provide insights into Asteraceae palaeo-polyploidization history and plant inulin production.</title>
        <authorList>
            <person name="Fan W."/>
            <person name="Wang S."/>
            <person name="Wang H."/>
            <person name="Wang A."/>
            <person name="Jiang F."/>
            <person name="Liu H."/>
            <person name="Zhao H."/>
            <person name="Xu D."/>
            <person name="Zhang Y."/>
        </authorList>
    </citation>
    <scope>NUCLEOTIDE SEQUENCE [LARGE SCALE GENOMIC DNA]</scope>
    <source>
        <strain evidence="2">cv. Niubang</strain>
    </source>
</reference>
<evidence type="ECO:0000313" key="2">
    <source>
        <dbReference type="Proteomes" id="UP001055879"/>
    </source>
</evidence>
<keyword evidence="2" id="KW-1185">Reference proteome</keyword>
<gene>
    <name evidence="1" type="ORF">L6452_39382</name>
</gene>
<evidence type="ECO:0000313" key="1">
    <source>
        <dbReference type="EMBL" id="KAI3673265.1"/>
    </source>
</evidence>
<reference evidence="1 2" key="2">
    <citation type="journal article" date="2022" name="Mol. Ecol. Resour.">
        <title>The genomes of chicory, endive, great burdock and yacon provide insights into Asteraceae paleo-polyploidization history and plant inulin production.</title>
        <authorList>
            <person name="Fan W."/>
            <person name="Wang S."/>
            <person name="Wang H."/>
            <person name="Wang A."/>
            <person name="Jiang F."/>
            <person name="Liu H."/>
            <person name="Zhao H."/>
            <person name="Xu D."/>
            <person name="Zhang Y."/>
        </authorList>
    </citation>
    <scope>NUCLEOTIDE SEQUENCE [LARGE SCALE GENOMIC DNA]</scope>
    <source>
        <strain evidence="2">cv. Niubang</strain>
    </source>
</reference>
<accession>A0ACB8XT18</accession>
<protein>
    <submittedName>
        <fullName evidence="1">Uncharacterized protein</fullName>
    </submittedName>
</protein>
<dbReference type="EMBL" id="CM042061">
    <property type="protein sequence ID" value="KAI3673265.1"/>
    <property type="molecule type" value="Genomic_DNA"/>
</dbReference>